<dbReference type="OrthoDB" id="9807095at2"/>
<organism evidence="6 7">
    <name type="scientific">Borborobacter arsenicus</name>
    <dbReference type="NCBI Taxonomy" id="1851146"/>
    <lineage>
        <taxon>Bacteria</taxon>
        <taxon>Pseudomonadati</taxon>
        <taxon>Pseudomonadota</taxon>
        <taxon>Alphaproteobacteria</taxon>
        <taxon>Hyphomicrobiales</taxon>
        <taxon>Phyllobacteriaceae</taxon>
        <taxon>Borborobacter</taxon>
    </lineage>
</organism>
<comment type="caution">
    <text evidence="6">The sequence shown here is derived from an EMBL/GenBank/DDBJ whole genome shotgun (WGS) entry which is preliminary data.</text>
</comment>
<evidence type="ECO:0000256" key="2">
    <source>
        <dbReference type="ARBA" id="ARBA00022598"/>
    </source>
</evidence>
<gene>
    <name evidence="6" type="ORF">EET67_03805</name>
</gene>
<keyword evidence="2" id="KW-0436">Ligase</keyword>
<dbReference type="Gene3D" id="3.10.20.70">
    <property type="entry name" value="Glutamine synthetase, N-terminal domain"/>
    <property type="match status" value="1"/>
</dbReference>
<dbReference type="RefSeq" id="WP_128624284.1">
    <property type="nucleotide sequence ID" value="NZ_ML133508.1"/>
</dbReference>
<evidence type="ECO:0000256" key="3">
    <source>
        <dbReference type="PROSITE-ProRule" id="PRU01331"/>
    </source>
</evidence>
<dbReference type="GO" id="GO:0006542">
    <property type="term" value="P:glutamine biosynthetic process"/>
    <property type="evidence" value="ECO:0007669"/>
    <property type="project" value="InterPro"/>
</dbReference>
<dbReference type="PANTHER" id="PTHR43785">
    <property type="entry name" value="GAMMA-GLUTAMYLPUTRESCINE SYNTHETASE"/>
    <property type="match status" value="1"/>
</dbReference>
<dbReference type="Pfam" id="PF00120">
    <property type="entry name" value="Gln-synt_C"/>
    <property type="match status" value="1"/>
</dbReference>
<evidence type="ECO:0000259" key="5">
    <source>
        <dbReference type="PROSITE" id="PS51987"/>
    </source>
</evidence>
<proteinExistence type="inferred from homology"/>
<accession>A0A432VAR9</accession>
<reference evidence="6 7" key="1">
    <citation type="submission" date="2018-11" db="EMBL/GenBank/DDBJ databases">
        <title>Pseudaminobacter arsenicus sp. nov., an arsenic-resistant bacterium isolated from arsenic-rich aquifers.</title>
        <authorList>
            <person name="Mu Y."/>
        </authorList>
    </citation>
    <scope>NUCLEOTIDE SEQUENCE [LARGE SCALE GENOMIC DNA]</scope>
    <source>
        <strain evidence="6 7">CB3</strain>
    </source>
</reference>
<comment type="similarity">
    <text evidence="3 4">Belongs to the glutamine synthetase family.</text>
</comment>
<dbReference type="AlphaFoldDB" id="A0A432VAR9"/>
<evidence type="ECO:0000313" key="6">
    <source>
        <dbReference type="EMBL" id="RUM99292.1"/>
    </source>
</evidence>
<dbReference type="GO" id="GO:0004356">
    <property type="term" value="F:glutamine synthetase activity"/>
    <property type="evidence" value="ECO:0007669"/>
    <property type="project" value="InterPro"/>
</dbReference>
<dbReference type="InterPro" id="IPR036651">
    <property type="entry name" value="Gln_synt_N_sf"/>
</dbReference>
<dbReference type="PANTHER" id="PTHR43785:SF12">
    <property type="entry name" value="TYPE-1 GLUTAMINE SYNTHETASE 2"/>
    <property type="match status" value="1"/>
</dbReference>
<evidence type="ECO:0000313" key="7">
    <source>
        <dbReference type="Proteomes" id="UP000281647"/>
    </source>
</evidence>
<name>A0A432VAR9_9HYPH</name>
<sequence length="451" mass="50215">MRELESLLADKGCQFATIASCDTNGFLRGQFVSRKTLLSIARNGVGMAPVTLAFDPTDVVLPIPGVGDEDADFHDGKMRLDLETWREIPWHGEGKRLLFLGDHQGEEAALCPRSLLKRVVAQAHADGLSPKYGLELEYTLFNETPQSARDKGYRNLVPATTYPSHDLLLYQAAQSKWYDDLVDMCASLRIDLYKAHEEIGPGFMEVCVDAGRDLGPADQAVVLRTFLKALALRNGQMVTFMSRWSEQADSQSTHIHISLVDEKNGAPLFWREGAPHNMSDTLRHFIGGMQAHLAELILIFAPTVNSYRRFAPGTFAPSSLGWGFENRTTGLRVVGDEPGAMRLENRLPGADSNPYLTTAAMLAAGLAGIRRRIEPHAELIGNGLGRRKHDPALLFPRTMAESIERFRRSEFAREWLGERFVEAFAATREAQMNEFAVKVPDVELARFFELA</sequence>
<dbReference type="InterPro" id="IPR008146">
    <property type="entry name" value="Gln_synth_cat_dom"/>
</dbReference>
<dbReference type="PROSITE" id="PS51987">
    <property type="entry name" value="GS_CATALYTIC"/>
    <property type="match status" value="1"/>
</dbReference>
<dbReference type="Gene3D" id="3.30.590.10">
    <property type="entry name" value="Glutamine synthetase/guanido kinase, catalytic domain"/>
    <property type="match status" value="1"/>
</dbReference>
<keyword evidence="7" id="KW-1185">Reference proteome</keyword>
<evidence type="ECO:0000256" key="1">
    <source>
        <dbReference type="ARBA" id="ARBA00001946"/>
    </source>
</evidence>
<dbReference type="SUPFAM" id="SSF55931">
    <property type="entry name" value="Glutamine synthetase/guanido kinase"/>
    <property type="match status" value="1"/>
</dbReference>
<dbReference type="SMART" id="SM01230">
    <property type="entry name" value="Gln-synt_C"/>
    <property type="match status" value="1"/>
</dbReference>
<dbReference type="EMBL" id="RKST01000002">
    <property type="protein sequence ID" value="RUM99292.1"/>
    <property type="molecule type" value="Genomic_DNA"/>
</dbReference>
<protein>
    <submittedName>
        <fullName evidence="6">Glutamine synthetase</fullName>
    </submittedName>
</protein>
<evidence type="ECO:0000256" key="4">
    <source>
        <dbReference type="RuleBase" id="RU000384"/>
    </source>
</evidence>
<feature type="domain" description="GS catalytic" evidence="5">
    <location>
        <begin position="112"/>
        <end position="451"/>
    </location>
</feature>
<dbReference type="InterPro" id="IPR014746">
    <property type="entry name" value="Gln_synth/guanido_kin_cat_dom"/>
</dbReference>
<comment type="cofactor">
    <cofactor evidence="1">
        <name>Mg(2+)</name>
        <dbReference type="ChEBI" id="CHEBI:18420"/>
    </cofactor>
</comment>
<dbReference type="Proteomes" id="UP000281647">
    <property type="component" value="Unassembled WGS sequence"/>
</dbReference>